<evidence type="ECO:0000313" key="3">
    <source>
        <dbReference type="EMBL" id="WED41853.1"/>
    </source>
</evidence>
<keyword evidence="4" id="KW-1185">Reference proteome</keyword>
<dbReference type="Proteomes" id="UP001222087">
    <property type="component" value="Chromosome"/>
</dbReference>
<feature type="region of interest" description="Disordered" evidence="1">
    <location>
        <begin position="177"/>
        <end position="202"/>
    </location>
</feature>
<name>A0ABY8AME0_9GAMM</name>
<evidence type="ECO:0000256" key="1">
    <source>
        <dbReference type="SAM" id="MobiDB-lite"/>
    </source>
</evidence>
<feature type="transmembrane region" description="Helical" evidence="2">
    <location>
        <begin position="65"/>
        <end position="93"/>
    </location>
</feature>
<keyword evidence="2" id="KW-0812">Transmembrane</keyword>
<evidence type="ECO:0008006" key="5">
    <source>
        <dbReference type="Google" id="ProtNLM"/>
    </source>
</evidence>
<proteinExistence type="predicted"/>
<reference evidence="3 4" key="1">
    <citation type="submission" date="2023-02" db="EMBL/GenBank/DDBJ databases">
        <title>Genome Sequence of L. cardiaca H63T.</title>
        <authorList>
            <person name="Lopez A.E."/>
            <person name="Cianciotto N.P."/>
        </authorList>
    </citation>
    <scope>NUCLEOTIDE SEQUENCE [LARGE SCALE GENOMIC DNA]</scope>
    <source>
        <strain evidence="3 4">H63</strain>
    </source>
</reference>
<sequence>MFRALNKVSGALFGIILYPIKSLLINLFLAALIVLTASILLVGLPLLFAYVAYSKAEMGSKLSSAIITGSLVGIIALVIIPPLTITTLIGAAVTTVKDIFSSIRLGATEGYAEGLIPHVLKQFLTGFVPFSRTLQTTAAVLHRIANGGGAEALNEEGLNELTDIDDIDYSQFEDVPRSTNEVPSELTDNTEVTSNTTTTPNAFTPLSAEELQKAREISDLGDSLSQYEDLHKRLTALNEAIKKERIEGMLDDSLIADELTHLEIEKPSLLIKLYEYEPNKWKPVKGTTKIIDYKNLKEWLQLHNSHPETREPMNDATPYQGHKTKYRIFPYNELKDSHELRELTALIRHRLKELNPENLPSAPALFSGLTGTIGQTFFGNSANAATIPPAHTVDDTLRQTFN</sequence>
<keyword evidence="2" id="KW-0472">Membrane</keyword>
<dbReference type="RefSeq" id="WP_275087678.1">
    <property type="nucleotide sequence ID" value="NZ_CP119078.1"/>
</dbReference>
<protein>
    <recommendedName>
        <fullName evidence="5">Coiled coil protein</fullName>
    </recommendedName>
</protein>
<keyword evidence="2" id="KW-1133">Transmembrane helix</keyword>
<gene>
    <name evidence="3" type="ORF">PXX05_07865</name>
</gene>
<dbReference type="EMBL" id="CP119078">
    <property type="protein sequence ID" value="WED41853.1"/>
    <property type="molecule type" value="Genomic_DNA"/>
</dbReference>
<organism evidence="3 4">
    <name type="scientific">Legionella cardiaca</name>
    <dbReference type="NCBI Taxonomy" id="1071983"/>
    <lineage>
        <taxon>Bacteria</taxon>
        <taxon>Pseudomonadati</taxon>
        <taxon>Pseudomonadota</taxon>
        <taxon>Gammaproteobacteria</taxon>
        <taxon>Legionellales</taxon>
        <taxon>Legionellaceae</taxon>
        <taxon>Legionella</taxon>
    </lineage>
</organism>
<evidence type="ECO:0000256" key="2">
    <source>
        <dbReference type="SAM" id="Phobius"/>
    </source>
</evidence>
<evidence type="ECO:0000313" key="4">
    <source>
        <dbReference type="Proteomes" id="UP001222087"/>
    </source>
</evidence>
<feature type="compositionally biased region" description="Low complexity" evidence="1">
    <location>
        <begin position="187"/>
        <end position="202"/>
    </location>
</feature>
<accession>A0ABY8AME0</accession>
<feature type="transmembrane region" description="Helical" evidence="2">
    <location>
        <begin position="27"/>
        <end position="53"/>
    </location>
</feature>